<keyword evidence="11 13" id="KW-0460">Magnesium</keyword>
<dbReference type="Pfam" id="PF02772">
    <property type="entry name" value="S-AdoMet_synt_M"/>
    <property type="match status" value="1"/>
</dbReference>
<dbReference type="AlphaFoldDB" id="A0A2H0YST1"/>
<dbReference type="InterPro" id="IPR022636">
    <property type="entry name" value="S-AdoMet_synthetase_sfam"/>
</dbReference>
<evidence type="ECO:0000256" key="5">
    <source>
        <dbReference type="ARBA" id="ARBA00012828"/>
    </source>
</evidence>
<comment type="cofactor">
    <cofactor evidence="2">
        <name>K(+)</name>
        <dbReference type="ChEBI" id="CHEBI:29103"/>
    </cofactor>
</comment>
<sequence length="321" mass="35195">MEVVRTAESVSAGHPDKIADQISDAILDAVLQIDSGARVAVETLAGHKEVVLMGEVRLQGSVAYDQIALKLLQEFGYKDYHVTTRIVEQSSEIAAHVQDGGAGDQGIMVGYACDETEELLPLEFALARRLTRAMGFLDGKSQVTIQGNNIIRLVTSVGGEYPSALLIELEKMGFHDKDPRWIRNQYATAGLDSDTGLTGRKIVVDAYGPRVPVGGGAFSGKDATKVDRSAAYMARKVAVDLLKKYNAHEVIVKLAYSIGMSEELMATADIIHQQWEHEQISHVDGYNFSPAYIIKLLDLRSSHFLSTARYGHFGTNQLWDK</sequence>
<evidence type="ECO:0000313" key="17">
    <source>
        <dbReference type="EMBL" id="PIS41561.1"/>
    </source>
</evidence>
<dbReference type="InterPro" id="IPR022631">
    <property type="entry name" value="ADOMET_SYNTHASE_CS"/>
</dbReference>
<evidence type="ECO:0000256" key="10">
    <source>
        <dbReference type="ARBA" id="ARBA00022840"/>
    </source>
</evidence>
<proteinExistence type="inferred from homology"/>
<evidence type="ECO:0000256" key="4">
    <source>
        <dbReference type="ARBA" id="ARBA00009685"/>
    </source>
</evidence>
<evidence type="ECO:0000313" key="18">
    <source>
        <dbReference type="Proteomes" id="UP000228711"/>
    </source>
</evidence>
<dbReference type="PROSITE" id="PS00376">
    <property type="entry name" value="ADOMET_SYNTHASE_1"/>
    <property type="match status" value="1"/>
</dbReference>
<keyword evidence="7" id="KW-0808">Transferase</keyword>
<comment type="subcellular location">
    <subcellularLocation>
        <location evidence="13">Cytoplasm</location>
    </subcellularLocation>
</comment>
<dbReference type="GO" id="GO:0004478">
    <property type="term" value="F:methionine adenosyltransferase activity"/>
    <property type="evidence" value="ECO:0007669"/>
    <property type="project" value="UniProtKB-EC"/>
</dbReference>
<dbReference type="SUPFAM" id="SSF55973">
    <property type="entry name" value="S-adenosylmethionine synthetase"/>
    <property type="match status" value="3"/>
</dbReference>
<feature type="domain" description="S-adenosylmethionine synthetase N-terminal" evidence="14">
    <location>
        <begin position="4"/>
        <end position="83"/>
    </location>
</feature>
<keyword evidence="10" id="KW-0067">ATP-binding</keyword>
<gene>
    <name evidence="17" type="ORF">COT25_02440</name>
</gene>
<dbReference type="GO" id="GO:0005524">
    <property type="term" value="F:ATP binding"/>
    <property type="evidence" value="ECO:0007669"/>
    <property type="project" value="UniProtKB-KW"/>
</dbReference>
<evidence type="ECO:0000256" key="7">
    <source>
        <dbReference type="ARBA" id="ARBA00022679"/>
    </source>
</evidence>
<evidence type="ECO:0000256" key="1">
    <source>
        <dbReference type="ARBA" id="ARBA00001946"/>
    </source>
</evidence>
<evidence type="ECO:0000256" key="6">
    <source>
        <dbReference type="ARBA" id="ARBA00022563"/>
    </source>
</evidence>
<dbReference type="InterPro" id="IPR022630">
    <property type="entry name" value="S-AdoMet_synt_C"/>
</dbReference>
<comment type="caution">
    <text evidence="17">The sequence shown here is derived from an EMBL/GenBank/DDBJ whole genome shotgun (WGS) entry which is preliminary data.</text>
</comment>
<reference evidence="18" key="1">
    <citation type="submission" date="2017-09" db="EMBL/GenBank/DDBJ databases">
        <title>Depth-based differentiation of microbial function through sediment-hosted aquifers and enrichment of novel symbionts in the deep terrestrial subsurface.</title>
        <authorList>
            <person name="Probst A.J."/>
            <person name="Ladd B."/>
            <person name="Jarett J.K."/>
            <person name="Geller-Mcgrath D.E."/>
            <person name="Sieber C.M.K."/>
            <person name="Emerson J.B."/>
            <person name="Anantharaman K."/>
            <person name="Thomas B.C."/>
            <person name="Malmstrom R."/>
            <person name="Stieglmeier M."/>
            <person name="Klingl A."/>
            <person name="Woyke T."/>
            <person name="Ryan C.M."/>
            <person name="Banfield J.F."/>
        </authorList>
    </citation>
    <scope>NUCLEOTIDE SEQUENCE [LARGE SCALE GENOMIC DNA]</scope>
</reference>
<keyword evidence="9" id="KW-0547">Nucleotide-binding</keyword>
<evidence type="ECO:0000256" key="11">
    <source>
        <dbReference type="ARBA" id="ARBA00022842"/>
    </source>
</evidence>
<evidence type="ECO:0000256" key="9">
    <source>
        <dbReference type="ARBA" id="ARBA00022741"/>
    </source>
</evidence>
<evidence type="ECO:0000256" key="3">
    <source>
        <dbReference type="ARBA" id="ARBA00005224"/>
    </source>
</evidence>
<dbReference type="UniPathway" id="UPA00315">
    <property type="reaction ID" value="UER00080"/>
</dbReference>
<accession>A0A2H0YST1</accession>
<feature type="domain" description="S-adenosylmethionine synthetase C-terminal" evidence="16">
    <location>
        <begin position="190"/>
        <end position="319"/>
    </location>
</feature>
<organism evidence="17 18">
    <name type="scientific">Candidatus Kerfeldbacteria bacterium CG08_land_8_20_14_0_20_42_7</name>
    <dbReference type="NCBI Taxonomy" id="2014245"/>
    <lineage>
        <taxon>Bacteria</taxon>
        <taxon>Candidatus Kerfeldiibacteriota</taxon>
    </lineage>
</organism>
<dbReference type="GO" id="GO:0046872">
    <property type="term" value="F:metal ion binding"/>
    <property type="evidence" value="ECO:0007669"/>
    <property type="project" value="UniProtKB-KW"/>
</dbReference>
<dbReference type="GO" id="GO:0005737">
    <property type="term" value="C:cytoplasm"/>
    <property type="evidence" value="ECO:0007669"/>
    <property type="project" value="UniProtKB-SubCell"/>
</dbReference>
<dbReference type="Pfam" id="PF00438">
    <property type="entry name" value="S-AdoMet_synt_N"/>
    <property type="match status" value="1"/>
</dbReference>
<comment type="pathway">
    <text evidence="3">Amino-acid biosynthesis; S-adenosyl-L-methionine biosynthesis; S-adenosyl-L-methionine from L-methionine: step 1/1.</text>
</comment>
<comment type="cofactor">
    <cofactor evidence="1">
        <name>Mg(2+)</name>
        <dbReference type="ChEBI" id="CHEBI:18420"/>
    </cofactor>
</comment>
<dbReference type="Proteomes" id="UP000228711">
    <property type="component" value="Unassembled WGS sequence"/>
</dbReference>
<dbReference type="InterPro" id="IPR022629">
    <property type="entry name" value="S-AdoMet_synt_central"/>
</dbReference>
<evidence type="ECO:0000256" key="13">
    <source>
        <dbReference type="RuleBase" id="RU000542"/>
    </source>
</evidence>
<evidence type="ECO:0000256" key="12">
    <source>
        <dbReference type="ARBA" id="ARBA00022958"/>
    </source>
</evidence>
<dbReference type="EMBL" id="PEXV01000084">
    <property type="protein sequence ID" value="PIS41561.1"/>
    <property type="molecule type" value="Genomic_DNA"/>
</dbReference>
<dbReference type="EC" id="2.5.1.6" evidence="5"/>
<dbReference type="InterPro" id="IPR022628">
    <property type="entry name" value="S-AdoMet_synt_N"/>
</dbReference>
<keyword evidence="6" id="KW-0554">One-carbon metabolism</keyword>
<name>A0A2H0YST1_9BACT</name>
<dbReference type="Gene3D" id="3.30.300.10">
    <property type="match status" value="5"/>
</dbReference>
<dbReference type="InterPro" id="IPR002133">
    <property type="entry name" value="S-AdoMet_synthetase"/>
</dbReference>
<keyword evidence="12 13" id="KW-0630">Potassium</keyword>
<evidence type="ECO:0000259" key="16">
    <source>
        <dbReference type="Pfam" id="PF02773"/>
    </source>
</evidence>
<evidence type="ECO:0000259" key="15">
    <source>
        <dbReference type="Pfam" id="PF02772"/>
    </source>
</evidence>
<dbReference type="PANTHER" id="PTHR11964">
    <property type="entry name" value="S-ADENOSYLMETHIONINE SYNTHETASE"/>
    <property type="match status" value="1"/>
</dbReference>
<comment type="similarity">
    <text evidence="4">Belongs to the AdoMet synthase family.</text>
</comment>
<feature type="domain" description="S-adenosylmethionine synthetase central" evidence="15">
    <location>
        <begin position="100"/>
        <end position="143"/>
    </location>
</feature>
<protein>
    <recommendedName>
        <fullName evidence="5">methionine adenosyltransferase</fullName>
        <ecNumber evidence="5">2.5.1.6</ecNumber>
    </recommendedName>
</protein>
<keyword evidence="8 13" id="KW-0479">Metal-binding</keyword>
<evidence type="ECO:0000259" key="14">
    <source>
        <dbReference type="Pfam" id="PF00438"/>
    </source>
</evidence>
<dbReference type="PROSITE" id="PS00377">
    <property type="entry name" value="ADOMET_SYNTHASE_2"/>
    <property type="match status" value="1"/>
</dbReference>
<dbReference type="GO" id="GO:0006730">
    <property type="term" value="P:one-carbon metabolic process"/>
    <property type="evidence" value="ECO:0007669"/>
    <property type="project" value="UniProtKB-KW"/>
</dbReference>
<evidence type="ECO:0000256" key="8">
    <source>
        <dbReference type="ARBA" id="ARBA00022723"/>
    </source>
</evidence>
<dbReference type="Pfam" id="PF02773">
    <property type="entry name" value="S-AdoMet_synt_C"/>
    <property type="match status" value="1"/>
</dbReference>
<comment type="subunit">
    <text evidence="13">Homotetramer.</text>
</comment>
<evidence type="ECO:0000256" key="2">
    <source>
        <dbReference type="ARBA" id="ARBA00001958"/>
    </source>
</evidence>
<dbReference type="GO" id="GO:0006556">
    <property type="term" value="P:S-adenosylmethionine biosynthetic process"/>
    <property type="evidence" value="ECO:0007669"/>
    <property type="project" value="UniProtKB-UniPathway"/>
</dbReference>